<reference evidence="1" key="1">
    <citation type="submission" date="2016-10" db="EMBL/GenBank/DDBJ databases">
        <authorList>
            <person name="Benchimol M."/>
            <person name="Almeida L.G."/>
            <person name="Vasconcelos A.T."/>
            <person name="Perreira-Neves A."/>
            <person name="Rosa I.A."/>
            <person name="Tasca T."/>
            <person name="Bogo M.R."/>
            <person name="de Souza W."/>
        </authorList>
    </citation>
    <scope>NUCLEOTIDE SEQUENCE [LARGE SCALE GENOMIC DNA]</scope>
    <source>
        <strain evidence="1">K</strain>
    </source>
</reference>
<dbReference type="EMBL" id="MLAK01001348">
    <property type="protein sequence ID" value="OHS94113.1"/>
    <property type="molecule type" value="Genomic_DNA"/>
</dbReference>
<proteinExistence type="predicted"/>
<dbReference type="Proteomes" id="UP000179807">
    <property type="component" value="Unassembled WGS sequence"/>
</dbReference>
<protein>
    <recommendedName>
        <fullName evidence="3">Condensation domain-containing protein</fullName>
    </recommendedName>
</protein>
<evidence type="ECO:0000313" key="2">
    <source>
        <dbReference type="Proteomes" id="UP000179807"/>
    </source>
</evidence>
<name>A0A1J4J629_9EUKA</name>
<comment type="caution">
    <text evidence="1">The sequence shown here is derived from an EMBL/GenBank/DDBJ whole genome shotgun (WGS) entry which is preliminary data.</text>
</comment>
<dbReference type="RefSeq" id="XP_068347250.1">
    <property type="nucleotide sequence ID" value="XM_068496013.1"/>
</dbReference>
<dbReference type="GeneID" id="94830717"/>
<sequence length="433" mass="49459">MLAKSRKLTNFEKIFIGSNERCQFAVEVSKPELIPKIIRNLTTYILGFRLQLNGDKLQYHEKPFKVHPIPKSVKTAQQACDFVDSIKYDFNDTFAVIAADESKVAISVSHLICDGGFFVDIYDKILLDEPVKTKSVLPITTDIIFPDRLAKVTDSEIKAHHESVLDLTPVRWSPNYESLRRHFDKLQSYKNTDRHSNSNLSGVNCKYYALETPVKDFMFPKVQKFGLTESYWTGITLSYMAMNGELQNTFGVSTCIDLRQDMPKEDINPSITQNTSEINVIAKNVSPKSTVRELGKMMREDLNLKKSNNNFYTAYKSFLGSGYVFKPSPTCFAELSSVGRFKNENSPISDMWIQQTMLAKPAEGCAGFLSYSKDKYGENILVTRFQQPLTVLNDEDSEILVKSLMYAMKEMPPDVTIEEAYDELRRFQNSQRK</sequence>
<dbReference type="VEuPathDB" id="TrichDB:TRFO_11394"/>
<evidence type="ECO:0008006" key="3">
    <source>
        <dbReference type="Google" id="ProtNLM"/>
    </source>
</evidence>
<evidence type="ECO:0000313" key="1">
    <source>
        <dbReference type="EMBL" id="OHS94113.1"/>
    </source>
</evidence>
<organism evidence="1 2">
    <name type="scientific">Tritrichomonas foetus</name>
    <dbReference type="NCBI Taxonomy" id="1144522"/>
    <lineage>
        <taxon>Eukaryota</taxon>
        <taxon>Metamonada</taxon>
        <taxon>Parabasalia</taxon>
        <taxon>Tritrichomonadida</taxon>
        <taxon>Tritrichomonadidae</taxon>
        <taxon>Tritrichomonas</taxon>
    </lineage>
</organism>
<dbReference type="AlphaFoldDB" id="A0A1J4J629"/>
<keyword evidence="2" id="KW-1185">Reference proteome</keyword>
<gene>
    <name evidence="1" type="ORF">TRFO_11394</name>
</gene>
<accession>A0A1J4J629</accession>
<dbReference type="OrthoDB" id="10654842at2759"/>